<dbReference type="SUPFAM" id="SSF53335">
    <property type="entry name" value="S-adenosyl-L-methionine-dependent methyltransferases"/>
    <property type="match status" value="1"/>
</dbReference>
<dbReference type="Pfam" id="PF02353">
    <property type="entry name" value="CMAS"/>
    <property type="match status" value="1"/>
</dbReference>
<evidence type="ECO:0000256" key="3">
    <source>
        <dbReference type="ARBA" id="ARBA00022679"/>
    </source>
</evidence>
<protein>
    <submittedName>
        <fullName evidence="7">Class I SAM-dependent methyltransferase</fullName>
        <ecNumber evidence="7">2.1.1.-</ecNumber>
    </submittedName>
</protein>
<evidence type="ECO:0000313" key="8">
    <source>
        <dbReference type="Proteomes" id="UP001623592"/>
    </source>
</evidence>
<dbReference type="InterPro" id="IPR057206">
    <property type="entry name" value="DUF7884"/>
</dbReference>
<dbReference type="RefSeq" id="WP_406787084.1">
    <property type="nucleotide sequence ID" value="NZ_JBJIAA010000006.1"/>
</dbReference>
<dbReference type="PANTHER" id="PTHR43667:SF1">
    <property type="entry name" value="CYCLOPROPANE-FATTY-ACYL-PHOSPHOLIPID SYNTHASE"/>
    <property type="match status" value="1"/>
</dbReference>
<dbReference type="InterPro" id="IPR003333">
    <property type="entry name" value="CMAS"/>
</dbReference>
<comment type="caution">
    <text evidence="7">The sequence shown here is derived from an EMBL/GenBank/DDBJ whole genome shotgun (WGS) entry which is preliminary data.</text>
</comment>
<comment type="similarity">
    <text evidence="1">Belongs to the CFA/CMAS family.</text>
</comment>
<dbReference type="GO" id="GO:0032259">
    <property type="term" value="P:methylation"/>
    <property type="evidence" value="ECO:0007669"/>
    <property type="project" value="UniProtKB-KW"/>
</dbReference>
<keyword evidence="5" id="KW-0443">Lipid metabolism</keyword>
<dbReference type="EC" id="2.1.1.-" evidence="7"/>
<dbReference type="InterPro" id="IPR050723">
    <property type="entry name" value="CFA/CMAS"/>
</dbReference>
<evidence type="ECO:0000313" key="7">
    <source>
        <dbReference type="EMBL" id="MFL0250414.1"/>
    </source>
</evidence>
<dbReference type="Proteomes" id="UP001623592">
    <property type="component" value="Unassembled WGS sequence"/>
</dbReference>
<organism evidence="7 8">
    <name type="scientific">Clostridium neuense</name>
    <dbReference type="NCBI Taxonomy" id="1728934"/>
    <lineage>
        <taxon>Bacteria</taxon>
        <taxon>Bacillati</taxon>
        <taxon>Bacillota</taxon>
        <taxon>Clostridia</taxon>
        <taxon>Eubacteriales</taxon>
        <taxon>Clostridiaceae</taxon>
        <taxon>Clostridium</taxon>
    </lineage>
</organism>
<dbReference type="Pfam" id="PF25371">
    <property type="entry name" value="DUF7884"/>
    <property type="match status" value="1"/>
</dbReference>
<accession>A0ABW8TD26</accession>
<keyword evidence="2 7" id="KW-0489">Methyltransferase</keyword>
<evidence type="ECO:0000256" key="4">
    <source>
        <dbReference type="ARBA" id="ARBA00022691"/>
    </source>
</evidence>
<keyword evidence="4" id="KW-0949">S-adenosyl-L-methionine</keyword>
<dbReference type="PIRSF" id="PIRSF003085">
    <property type="entry name" value="CMAS"/>
    <property type="match status" value="1"/>
</dbReference>
<dbReference type="EMBL" id="JBJIAA010000006">
    <property type="protein sequence ID" value="MFL0250414.1"/>
    <property type="molecule type" value="Genomic_DNA"/>
</dbReference>
<dbReference type="PANTHER" id="PTHR43667">
    <property type="entry name" value="CYCLOPROPANE-FATTY-ACYL-PHOSPHOLIPID SYNTHASE"/>
    <property type="match status" value="1"/>
</dbReference>
<evidence type="ECO:0000256" key="5">
    <source>
        <dbReference type="ARBA" id="ARBA00023098"/>
    </source>
</evidence>
<dbReference type="GO" id="GO:0008168">
    <property type="term" value="F:methyltransferase activity"/>
    <property type="evidence" value="ECO:0007669"/>
    <property type="project" value="UniProtKB-KW"/>
</dbReference>
<dbReference type="Gene3D" id="3.40.50.150">
    <property type="entry name" value="Vaccinia Virus protein VP39"/>
    <property type="match status" value="1"/>
</dbReference>
<feature type="domain" description="DUF7884" evidence="6">
    <location>
        <begin position="7"/>
        <end position="92"/>
    </location>
</feature>
<proteinExistence type="inferred from homology"/>
<keyword evidence="3 7" id="KW-0808">Transferase</keyword>
<evidence type="ECO:0000256" key="2">
    <source>
        <dbReference type="ARBA" id="ARBA00022603"/>
    </source>
</evidence>
<dbReference type="InterPro" id="IPR029063">
    <property type="entry name" value="SAM-dependent_MTases_sf"/>
</dbReference>
<dbReference type="CDD" id="cd02440">
    <property type="entry name" value="AdoMet_MTases"/>
    <property type="match status" value="1"/>
</dbReference>
<evidence type="ECO:0000259" key="6">
    <source>
        <dbReference type="Pfam" id="PF25371"/>
    </source>
</evidence>
<sequence length="392" mass="45542">MNTDKMFYKALFKNLFFDPCDVKYWDGEVQHCGDGKAKFTILFNEEIPKGDVIKDPFLTLGEGYMTKKIDIDGDVQEVIESLYNNKESFMSNGHKYQKLIKFIPNSIKKSKSDIKYHYDIGNDFYKLWLDNTMTYSCGYFKSENDSLEQAQKNKVEHILKKLCLKENQTLLDIGCGWGELITTAAKKYNVHAVGVTLSEEQYEADKERIKKEGLEGKVEVILEDYREIKNRTFDRVVSVGMVEHVGKGRIDEYFTDVDKLLNKGGISLLHCITGVKEGGTNSWINKYIFPGGYLQSVREIIESLTGHSFYLVDVESLRRHYGRTLEHWARNFENALPEIEKMKDETFIRMWRLYLNACAASFNCGNIDIHQFLFTKGITNDIPWTREYMYTD</sequence>
<gene>
    <name evidence="7" type="ORF">ACJDT4_08250</name>
</gene>
<keyword evidence="8" id="KW-1185">Reference proteome</keyword>
<evidence type="ECO:0000256" key="1">
    <source>
        <dbReference type="ARBA" id="ARBA00010815"/>
    </source>
</evidence>
<name>A0ABW8TD26_9CLOT</name>
<reference evidence="7 8" key="1">
    <citation type="submission" date="2024-11" db="EMBL/GenBank/DDBJ databases">
        <authorList>
            <person name="Heng Y.C."/>
            <person name="Lim A.C.H."/>
            <person name="Lee J.K.Y."/>
            <person name="Kittelmann S."/>
        </authorList>
    </citation>
    <scope>NUCLEOTIDE SEQUENCE [LARGE SCALE GENOMIC DNA]</scope>
    <source>
        <strain evidence="7 8">WILCCON 0114</strain>
    </source>
</reference>